<protein>
    <submittedName>
        <fullName evidence="2">Uncharacterized protein</fullName>
    </submittedName>
</protein>
<proteinExistence type="predicted"/>
<dbReference type="RefSeq" id="WP_184873591.1">
    <property type="nucleotide sequence ID" value="NZ_JACHEF010000003.1"/>
</dbReference>
<gene>
    <name evidence="2" type="ORF">HNQ71_003336</name>
</gene>
<dbReference type="EMBL" id="JACHEF010000003">
    <property type="protein sequence ID" value="MBB6410662.1"/>
    <property type="molecule type" value="Genomic_DNA"/>
</dbReference>
<sequence length="69" mass="7521">MTKASLHVLKGVGYLISTTSVIMLAMVSWSAASKSYLLAACLVGGAVLSILGMLCRWITYEIEKRRENN</sequence>
<keyword evidence="1" id="KW-0472">Membrane</keyword>
<evidence type="ECO:0000313" key="3">
    <source>
        <dbReference type="Proteomes" id="UP000556329"/>
    </source>
</evidence>
<name>A0A841PKH0_9HYPH</name>
<keyword evidence="3" id="KW-1185">Reference proteome</keyword>
<keyword evidence="1" id="KW-0812">Transmembrane</keyword>
<feature type="transmembrane region" description="Helical" evidence="1">
    <location>
        <begin position="12"/>
        <end position="31"/>
    </location>
</feature>
<dbReference type="AlphaFoldDB" id="A0A841PKH0"/>
<dbReference type="Proteomes" id="UP000556329">
    <property type="component" value="Unassembled WGS sequence"/>
</dbReference>
<evidence type="ECO:0000256" key="1">
    <source>
        <dbReference type="SAM" id="Phobius"/>
    </source>
</evidence>
<organism evidence="2 3">
    <name type="scientific">Mesorhizobium sangaii</name>
    <dbReference type="NCBI Taxonomy" id="505389"/>
    <lineage>
        <taxon>Bacteria</taxon>
        <taxon>Pseudomonadati</taxon>
        <taxon>Pseudomonadota</taxon>
        <taxon>Alphaproteobacteria</taxon>
        <taxon>Hyphomicrobiales</taxon>
        <taxon>Phyllobacteriaceae</taxon>
        <taxon>Mesorhizobium</taxon>
    </lineage>
</organism>
<reference evidence="2 3" key="1">
    <citation type="submission" date="2020-08" db="EMBL/GenBank/DDBJ databases">
        <title>Genomic Encyclopedia of Type Strains, Phase IV (KMG-IV): sequencing the most valuable type-strain genomes for metagenomic binning, comparative biology and taxonomic classification.</title>
        <authorList>
            <person name="Goeker M."/>
        </authorList>
    </citation>
    <scope>NUCLEOTIDE SEQUENCE [LARGE SCALE GENOMIC DNA]</scope>
    <source>
        <strain evidence="2 3">DSM 100039</strain>
    </source>
</reference>
<accession>A0A841PKH0</accession>
<comment type="caution">
    <text evidence="2">The sequence shown here is derived from an EMBL/GenBank/DDBJ whole genome shotgun (WGS) entry which is preliminary data.</text>
</comment>
<keyword evidence="1" id="KW-1133">Transmembrane helix</keyword>
<evidence type="ECO:0000313" key="2">
    <source>
        <dbReference type="EMBL" id="MBB6410662.1"/>
    </source>
</evidence>
<feature type="transmembrane region" description="Helical" evidence="1">
    <location>
        <begin position="37"/>
        <end position="59"/>
    </location>
</feature>